<sequence length="402" mass="43333">MVHDEAVVQIQEGFLGKALNLLHSRRHSGTHTQFIKIEKKRPSAASTLRLRAVPRPRKPRRAAARRRGAAPERRATLGFLGGGGGCNEDKEGGAEAGTVWSAAAARVVRKKRLWQRRLRPARTPSPRSRPPPPRQRGHHLPLAASGSARRRSWVSCGAAAVGRRAALPSPGPCPTPRASVASRLPAAVLRAFLLRSGKAPLRPLAQRPRPARAASAARDRLGRGGGAAQRTVGAAASPPAPAPRPRGESRRRACTRARRPRGTAGAGGEAQPAGPDLALRHRALGPGPGSRRWPWPGGRARSPLVQTGSWRSIHAPAAARFCAWDPNCRLLMHSLKGEAWNPKSHTSLTLNQKPEMVKLSEEGMLKAKTGQKLGFLYQTVRQVVDAKEKFLKEIKSAAPLNR</sequence>
<dbReference type="GeneID" id="116665537"/>
<feature type="region of interest" description="Disordered" evidence="1">
    <location>
        <begin position="200"/>
        <end position="298"/>
    </location>
</feature>
<accession>A0A8B8TGG9</accession>
<proteinExistence type="predicted"/>
<feature type="compositionally biased region" description="Low complexity" evidence="1">
    <location>
        <begin position="228"/>
        <end position="237"/>
    </location>
</feature>
<dbReference type="Pfam" id="PF04218">
    <property type="entry name" value="CENP-B_N"/>
    <property type="match status" value="1"/>
</dbReference>
<feature type="domain" description="HTH psq-type" evidence="2">
    <location>
        <begin position="343"/>
        <end position="394"/>
    </location>
</feature>
<feature type="region of interest" description="Disordered" evidence="1">
    <location>
        <begin position="113"/>
        <end position="148"/>
    </location>
</feature>
<dbReference type="KEGG" id="cfr:116665537"/>
<name>A0A8B8TGG9_CAMFR</name>
<dbReference type="Proteomes" id="UP000694856">
    <property type="component" value="Chromosome 8"/>
</dbReference>
<organism evidence="3 4">
    <name type="scientific">Camelus ferus</name>
    <name type="common">Wild bactrian camel</name>
    <name type="synonym">Camelus bactrianus ferus</name>
    <dbReference type="NCBI Taxonomy" id="419612"/>
    <lineage>
        <taxon>Eukaryota</taxon>
        <taxon>Metazoa</taxon>
        <taxon>Chordata</taxon>
        <taxon>Craniata</taxon>
        <taxon>Vertebrata</taxon>
        <taxon>Euteleostomi</taxon>
        <taxon>Mammalia</taxon>
        <taxon>Eutheria</taxon>
        <taxon>Laurasiatheria</taxon>
        <taxon>Artiodactyla</taxon>
        <taxon>Tylopoda</taxon>
        <taxon>Camelidae</taxon>
        <taxon>Camelus</taxon>
    </lineage>
</organism>
<evidence type="ECO:0000313" key="4">
    <source>
        <dbReference type="RefSeq" id="XP_032341326.1"/>
    </source>
</evidence>
<dbReference type="InterPro" id="IPR007889">
    <property type="entry name" value="HTH_Psq"/>
</dbReference>
<reference evidence="4" key="1">
    <citation type="submission" date="2025-08" db="UniProtKB">
        <authorList>
            <consortium name="RefSeq"/>
        </authorList>
    </citation>
    <scope>IDENTIFICATION</scope>
    <source>
        <tissue evidence="4">Ear skin</tissue>
    </source>
</reference>
<feature type="compositionally biased region" description="Basic residues" evidence="1">
    <location>
        <begin position="54"/>
        <end position="68"/>
    </location>
</feature>
<feature type="compositionally biased region" description="Low complexity" evidence="1">
    <location>
        <begin position="200"/>
        <end position="216"/>
    </location>
</feature>
<protein>
    <submittedName>
        <fullName evidence="4">Translation initiation factor IF-2-like</fullName>
    </submittedName>
</protein>
<gene>
    <name evidence="4" type="primary">LOC116665537</name>
</gene>
<dbReference type="AlphaFoldDB" id="A0A8B8TGG9"/>
<feature type="compositionally biased region" description="Low complexity" evidence="1">
    <location>
        <begin position="289"/>
        <end position="298"/>
    </location>
</feature>
<dbReference type="GO" id="GO:0003677">
    <property type="term" value="F:DNA binding"/>
    <property type="evidence" value="ECO:0007669"/>
    <property type="project" value="InterPro"/>
</dbReference>
<evidence type="ECO:0000313" key="3">
    <source>
        <dbReference type="Proteomes" id="UP000694856"/>
    </source>
</evidence>
<feature type="compositionally biased region" description="Basic residues" evidence="1">
    <location>
        <begin position="252"/>
        <end position="261"/>
    </location>
</feature>
<feature type="region of interest" description="Disordered" evidence="1">
    <location>
        <begin position="54"/>
        <end position="86"/>
    </location>
</feature>
<dbReference type="RefSeq" id="XP_032341326.1">
    <property type="nucleotide sequence ID" value="XM_032485435.1"/>
</dbReference>
<evidence type="ECO:0000259" key="2">
    <source>
        <dbReference type="Pfam" id="PF04218"/>
    </source>
</evidence>
<evidence type="ECO:0000256" key="1">
    <source>
        <dbReference type="SAM" id="MobiDB-lite"/>
    </source>
</evidence>
<keyword evidence="3" id="KW-1185">Reference proteome</keyword>